<evidence type="ECO:0000313" key="1">
    <source>
        <dbReference type="EMBL" id="MCO7546134.1"/>
    </source>
</evidence>
<name>A0AA41WIK0_9GAMM</name>
<evidence type="ECO:0000313" key="2">
    <source>
        <dbReference type="Proteomes" id="UP001165292"/>
    </source>
</evidence>
<gene>
    <name evidence="1" type="ORF">NJF43_15355</name>
</gene>
<dbReference type="AlphaFoldDB" id="A0AA41WIK0"/>
<accession>A0AA41WIK0</accession>
<sequence>MIPRARLERVSRAILRQFRVAVVNIDPEGRQGLVDWKTAKNIAPTPKIAGAVCDLAHRWVIYIGAFCVDDQGSRYIKAVEIAPNGIYRTDSLAGVLEEHYRALVKGCNPSHIIGSGWIANPGGASLDEEQAYRVFEACGAWNVDLQKAS</sequence>
<comment type="caution">
    <text evidence="1">The sequence shown here is derived from an EMBL/GenBank/DDBJ whole genome shotgun (WGS) entry which is preliminary data.</text>
</comment>
<dbReference type="RefSeq" id="WP_253163897.1">
    <property type="nucleotide sequence ID" value="NZ_JAMYBS010000020.1"/>
</dbReference>
<proteinExistence type="predicted"/>
<dbReference type="Proteomes" id="UP001165292">
    <property type="component" value="Unassembled WGS sequence"/>
</dbReference>
<reference evidence="1" key="1">
    <citation type="submission" date="2022-06" db="EMBL/GenBank/DDBJ databases">
        <title>Detection of beta-lactamases in bacteria of animal origin.</title>
        <authorList>
            <person name="Mlynarcik P."/>
            <person name="Zdarska V."/>
            <person name="Chudobova H."/>
            <person name="Prochazkova P."/>
            <person name="Hricova K."/>
            <person name="Mezerova K."/>
            <person name="Bardon J."/>
            <person name="Dolejska M."/>
            <person name="Sukkar I."/>
            <person name="Kolar M."/>
        </authorList>
    </citation>
    <scope>NUCLEOTIDE SEQUENCE</scope>
    <source>
        <strain evidence="1">S 300-3</strain>
    </source>
</reference>
<dbReference type="EMBL" id="JAMYBS010000020">
    <property type="protein sequence ID" value="MCO7546134.1"/>
    <property type="molecule type" value="Genomic_DNA"/>
</dbReference>
<protein>
    <submittedName>
        <fullName evidence="1">Uncharacterized protein</fullName>
    </submittedName>
</protein>
<organism evidence="1 2">
    <name type="scientific">Stutzerimonas nitrititolerans</name>
    <dbReference type="NCBI Taxonomy" id="2482751"/>
    <lineage>
        <taxon>Bacteria</taxon>
        <taxon>Pseudomonadati</taxon>
        <taxon>Pseudomonadota</taxon>
        <taxon>Gammaproteobacteria</taxon>
        <taxon>Pseudomonadales</taxon>
        <taxon>Pseudomonadaceae</taxon>
        <taxon>Stutzerimonas</taxon>
    </lineage>
</organism>